<protein>
    <submittedName>
        <fullName evidence="1">Uncharacterized protein</fullName>
    </submittedName>
</protein>
<dbReference type="AlphaFoldDB" id="A0AAD1WV87"/>
<evidence type="ECO:0000313" key="1">
    <source>
        <dbReference type="EMBL" id="CAH2324962.1"/>
    </source>
</evidence>
<name>A0AAD1WV87_PELCU</name>
<gene>
    <name evidence="1" type="ORF">PECUL_23A046296</name>
</gene>
<evidence type="ECO:0000313" key="2">
    <source>
        <dbReference type="Proteomes" id="UP001295444"/>
    </source>
</evidence>
<reference evidence="1" key="1">
    <citation type="submission" date="2022-03" db="EMBL/GenBank/DDBJ databases">
        <authorList>
            <person name="Alioto T."/>
            <person name="Alioto T."/>
            <person name="Gomez Garrido J."/>
        </authorList>
    </citation>
    <scope>NUCLEOTIDE SEQUENCE</scope>
</reference>
<accession>A0AAD1WV87</accession>
<keyword evidence="2" id="KW-1185">Reference proteome</keyword>
<dbReference type="Proteomes" id="UP001295444">
    <property type="component" value="Chromosome 12"/>
</dbReference>
<sequence>MAPQVGHGVGGYLKAGDSPPGMLVSSHEIALPLPQHQWQFPSIAPLMSSAKAFVFNRMARLFPAFITSHVAIENVHALDQQFAGLGLNSDEQSGGAATKRCYISPHLRNKEASRQDSNWDSRGGNGYINGTDDRINGCHRNSYDRDNNSSWNSRDKDEYSSVGSCGKAGVFNARDSIEQELFSGGNTGINFEKYDDIPVEATGNNCPPHIESFQDVHMGEIIMGNI</sequence>
<proteinExistence type="predicted"/>
<dbReference type="EMBL" id="OW240923">
    <property type="protein sequence ID" value="CAH2324962.1"/>
    <property type="molecule type" value="Genomic_DNA"/>
</dbReference>
<organism evidence="1 2">
    <name type="scientific">Pelobates cultripes</name>
    <name type="common">Western spadefoot toad</name>
    <dbReference type="NCBI Taxonomy" id="61616"/>
    <lineage>
        <taxon>Eukaryota</taxon>
        <taxon>Metazoa</taxon>
        <taxon>Chordata</taxon>
        <taxon>Craniata</taxon>
        <taxon>Vertebrata</taxon>
        <taxon>Euteleostomi</taxon>
        <taxon>Amphibia</taxon>
        <taxon>Batrachia</taxon>
        <taxon>Anura</taxon>
        <taxon>Pelobatoidea</taxon>
        <taxon>Pelobatidae</taxon>
        <taxon>Pelobates</taxon>
    </lineage>
</organism>